<reference evidence="9" key="1">
    <citation type="submission" date="2016-06" db="EMBL/GenBank/DDBJ databases">
        <title>Genome sequencing of cellulolytic organisms.</title>
        <authorList>
            <person name="Bohra V."/>
            <person name="Dafale N.A."/>
            <person name="Purohit H.J."/>
        </authorList>
    </citation>
    <scope>NUCLEOTIDE SEQUENCE [LARGE SCALE GENOMIC DNA]</scope>
    <source>
        <strain evidence="9">ND21</strain>
    </source>
</reference>
<feature type="transmembrane region" description="Helical" evidence="6">
    <location>
        <begin position="15"/>
        <end position="37"/>
    </location>
</feature>
<dbReference type="PANTHER" id="PTHR37422:SF13">
    <property type="entry name" value="LIPOPOLYSACCHARIDE BIOSYNTHESIS PROTEIN PA4999-RELATED"/>
    <property type="match status" value="1"/>
</dbReference>
<feature type="transmembrane region" description="Helical" evidence="6">
    <location>
        <begin position="119"/>
        <end position="135"/>
    </location>
</feature>
<sequence>MVVAIVGLSLTETSMLLLVLGGLAALPLLFLPAWWLPSIALCLLVAVPRQLFANSDILNSFSLALLVVVIWRLRDIGARPGDSNPAGGDRKRFIYTLLIVYVLWMTLVTLVAGLAPFRVTYIAAFVLSVFLPLTSRSPRAARALLSTWQVLAVVVAAYCAVEFLLRENPIYDPLIAAAGGDAIQHWSVYRASASLGHPLYAGLFLCIAFAIGVGRKLEGGTQRHIWAAAAALIGVLLTVSRNSLGAAGMAAAVLVLASILSSKSRVSGGARFLFAIVLGLGLFAAAQSTVFQERASSAEADSSTAARSALFDLTVTTANAYKWLGAGAASAADAAAPFNANGIYIEGAYFQLVISLGIPGLAMFLLIVIASILRALRHGRYAAAGVMIAYAISIGFTPVLESLRSYLLVFGFALWLCWSKTALSDGPTDEADLEPATDQHAAKSNPAFATR</sequence>
<evidence type="ECO:0000313" key="9">
    <source>
        <dbReference type="Proteomes" id="UP000093918"/>
    </source>
</evidence>
<feature type="transmembrane region" description="Helical" evidence="6">
    <location>
        <begin position="93"/>
        <end position="113"/>
    </location>
</feature>
<name>A0ABX2WLJ5_9MICO</name>
<organism evidence="8 9">
    <name type="scientific">Microbacterium arborescens</name>
    <dbReference type="NCBI Taxonomy" id="33883"/>
    <lineage>
        <taxon>Bacteria</taxon>
        <taxon>Bacillati</taxon>
        <taxon>Actinomycetota</taxon>
        <taxon>Actinomycetes</taxon>
        <taxon>Micrococcales</taxon>
        <taxon>Microbacteriaceae</taxon>
        <taxon>Microbacterium</taxon>
    </lineage>
</organism>
<feature type="transmembrane region" description="Helical" evidence="6">
    <location>
        <begin position="147"/>
        <end position="165"/>
    </location>
</feature>
<dbReference type="InterPro" id="IPR007016">
    <property type="entry name" value="O-antigen_ligase-rel_domated"/>
</dbReference>
<feature type="transmembrane region" description="Helical" evidence="6">
    <location>
        <begin position="57"/>
        <end position="73"/>
    </location>
</feature>
<gene>
    <name evidence="8" type="ORF">A9Z40_12825</name>
</gene>
<keyword evidence="2 6" id="KW-0812">Transmembrane</keyword>
<keyword evidence="4 6" id="KW-0472">Membrane</keyword>
<feature type="transmembrane region" description="Helical" evidence="6">
    <location>
        <begin position="272"/>
        <end position="291"/>
    </location>
</feature>
<dbReference type="EMBL" id="LZEM01000005">
    <property type="protein sequence ID" value="OAZ44268.1"/>
    <property type="molecule type" value="Genomic_DNA"/>
</dbReference>
<feature type="transmembrane region" description="Helical" evidence="6">
    <location>
        <begin position="221"/>
        <end position="237"/>
    </location>
</feature>
<evidence type="ECO:0000256" key="6">
    <source>
        <dbReference type="SAM" id="Phobius"/>
    </source>
</evidence>
<feature type="domain" description="O-antigen ligase-related" evidence="7">
    <location>
        <begin position="227"/>
        <end position="365"/>
    </location>
</feature>
<feature type="transmembrane region" description="Helical" evidence="6">
    <location>
        <begin position="195"/>
        <end position="214"/>
    </location>
</feature>
<dbReference type="Proteomes" id="UP000093918">
    <property type="component" value="Unassembled WGS sequence"/>
</dbReference>
<protein>
    <recommendedName>
        <fullName evidence="7">O-antigen ligase-related domain-containing protein</fullName>
    </recommendedName>
</protein>
<evidence type="ECO:0000256" key="1">
    <source>
        <dbReference type="ARBA" id="ARBA00004141"/>
    </source>
</evidence>
<dbReference type="PANTHER" id="PTHR37422">
    <property type="entry name" value="TEICHURONIC ACID BIOSYNTHESIS PROTEIN TUAE"/>
    <property type="match status" value="1"/>
</dbReference>
<feature type="transmembrane region" description="Helical" evidence="6">
    <location>
        <begin position="243"/>
        <end position="260"/>
    </location>
</feature>
<evidence type="ECO:0000256" key="3">
    <source>
        <dbReference type="ARBA" id="ARBA00022989"/>
    </source>
</evidence>
<keyword evidence="9" id="KW-1185">Reference proteome</keyword>
<proteinExistence type="predicted"/>
<evidence type="ECO:0000256" key="2">
    <source>
        <dbReference type="ARBA" id="ARBA00022692"/>
    </source>
</evidence>
<feature type="transmembrane region" description="Helical" evidence="6">
    <location>
        <begin position="348"/>
        <end position="369"/>
    </location>
</feature>
<evidence type="ECO:0000259" key="7">
    <source>
        <dbReference type="Pfam" id="PF04932"/>
    </source>
</evidence>
<evidence type="ECO:0000256" key="5">
    <source>
        <dbReference type="SAM" id="MobiDB-lite"/>
    </source>
</evidence>
<comment type="subcellular location">
    <subcellularLocation>
        <location evidence="1">Membrane</location>
        <topology evidence="1">Multi-pass membrane protein</topology>
    </subcellularLocation>
</comment>
<evidence type="ECO:0000256" key="4">
    <source>
        <dbReference type="ARBA" id="ARBA00023136"/>
    </source>
</evidence>
<comment type="caution">
    <text evidence="8">The sequence shown here is derived from an EMBL/GenBank/DDBJ whole genome shotgun (WGS) entry which is preliminary data.</text>
</comment>
<feature type="region of interest" description="Disordered" evidence="5">
    <location>
        <begin position="429"/>
        <end position="451"/>
    </location>
</feature>
<accession>A0ABX2WLJ5</accession>
<feature type="transmembrane region" description="Helical" evidence="6">
    <location>
        <begin position="381"/>
        <end position="400"/>
    </location>
</feature>
<dbReference type="Pfam" id="PF04932">
    <property type="entry name" value="Wzy_C"/>
    <property type="match status" value="1"/>
</dbReference>
<keyword evidence="3 6" id="KW-1133">Transmembrane helix</keyword>
<dbReference type="InterPro" id="IPR051533">
    <property type="entry name" value="WaaL-like"/>
</dbReference>
<evidence type="ECO:0000313" key="8">
    <source>
        <dbReference type="EMBL" id="OAZ44268.1"/>
    </source>
</evidence>